<evidence type="ECO:0000256" key="1">
    <source>
        <dbReference type="SAM" id="MobiDB-lite"/>
    </source>
</evidence>
<name>A0A8X8ARW7_POPTO</name>
<dbReference type="Proteomes" id="UP000886885">
    <property type="component" value="Chromosome 1D"/>
</dbReference>
<evidence type="ECO:0000313" key="3">
    <source>
        <dbReference type="EMBL" id="KAG6789258.1"/>
    </source>
</evidence>
<keyword evidence="4" id="KW-1185">Reference proteome</keyword>
<feature type="domain" description="DUF6857" evidence="2">
    <location>
        <begin position="10"/>
        <end position="109"/>
    </location>
</feature>
<evidence type="ECO:0000313" key="4">
    <source>
        <dbReference type="Proteomes" id="UP000886885"/>
    </source>
</evidence>
<dbReference type="EMBL" id="JAAWWB010000002">
    <property type="protein sequence ID" value="KAG6789258.1"/>
    <property type="molecule type" value="Genomic_DNA"/>
</dbReference>
<protein>
    <recommendedName>
        <fullName evidence="2">DUF6857 domain-containing protein</fullName>
    </recommendedName>
</protein>
<proteinExistence type="predicted"/>
<accession>A0A8X8ARW7</accession>
<organism evidence="3 4">
    <name type="scientific">Populus tomentosa</name>
    <name type="common">Chinese white poplar</name>
    <dbReference type="NCBI Taxonomy" id="118781"/>
    <lineage>
        <taxon>Eukaryota</taxon>
        <taxon>Viridiplantae</taxon>
        <taxon>Streptophyta</taxon>
        <taxon>Embryophyta</taxon>
        <taxon>Tracheophyta</taxon>
        <taxon>Spermatophyta</taxon>
        <taxon>Magnoliopsida</taxon>
        <taxon>eudicotyledons</taxon>
        <taxon>Gunneridae</taxon>
        <taxon>Pentapetalae</taxon>
        <taxon>rosids</taxon>
        <taxon>fabids</taxon>
        <taxon>Malpighiales</taxon>
        <taxon>Salicaceae</taxon>
        <taxon>Saliceae</taxon>
        <taxon>Populus</taxon>
    </lineage>
</organism>
<dbReference type="Pfam" id="PF21647">
    <property type="entry name" value="DUF6857"/>
    <property type="match status" value="1"/>
</dbReference>
<dbReference type="InterPro" id="IPR049172">
    <property type="entry name" value="DUF6857_pln"/>
</dbReference>
<dbReference type="PANTHER" id="PTHR47481:SF35">
    <property type="entry name" value="ZINC FINGER, CCHC-TYPE-RELATED"/>
    <property type="match status" value="1"/>
</dbReference>
<dbReference type="PANTHER" id="PTHR47481">
    <property type="match status" value="1"/>
</dbReference>
<sequence>MEELNSANQSPSEKPSHGNQNKFIPDSSTRQVSSPSKRCLTSVKKVNPGSRDGPMGRELNETATLSEILLLGSREWFLRCMEYSLNVGFGLCRGKPSEIAGLLGQLKRMTYLAVWLRAFIGLHLTILMASSSSDSSPTLLPFNTMIHMVTIKLSSSNYLLWKSQLLPLLDSQGLLGHLAFDPPTSQTSSNSHLAWKATDQHLLSLLLSSLTEEAMAEAVSLSTSHEV</sequence>
<comment type="caution">
    <text evidence="3">The sequence shown here is derived from an EMBL/GenBank/DDBJ whole genome shotgun (WGS) entry which is preliminary data.</text>
</comment>
<dbReference type="AlphaFoldDB" id="A0A8X8ARW7"/>
<reference evidence="3" key="1">
    <citation type="journal article" date="2020" name="bioRxiv">
        <title>Hybrid origin of Populus tomentosa Carr. identified through genome sequencing and phylogenomic analysis.</title>
        <authorList>
            <person name="An X."/>
            <person name="Gao K."/>
            <person name="Chen Z."/>
            <person name="Li J."/>
            <person name="Yang X."/>
            <person name="Yang X."/>
            <person name="Zhou J."/>
            <person name="Guo T."/>
            <person name="Zhao T."/>
            <person name="Huang S."/>
            <person name="Miao D."/>
            <person name="Khan W.U."/>
            <person name="Rao P."/>
            <person name="Ye M."/>
            <person name="Lei B."/>
            <person name="Liao W."/>
            <person name="Wang J."/>
            <person name="Ji L."/>
            <person name="Li Y."/>
            <person name="Guo B."/>
            <person name="Mustafa N.S."/>
            <person name="Li S."/>
            <person name="Yun Q."/>
            <person name="Keller S.R."/>
            <person name="Mao J."/>
            <person name="Zhang R."/>
            <person name="Strauss S.H."/>
        </authorList>
    </citation>
    <scope>NUCLEOTIDE SEQUENCE</scope>
    <source>
        <strain evidence="3">GM15</strain>
        <tissue evidence="3">Leaf</tissue>
    </source>
</reference>
<feature type="compositionally biased region" description="Polar residues" evidence="1">
    <location>
        <begin position="1"/>
        <end position="36"/>
    </location>
</feature>
<dbReference type="OrthoDB" id="1888344at2759"/>
<evidence type="ECO:0000259" key="2">
    <source>
        <dbReference type="Pfam" id="PF21647"/>
    </source>
</evidence>
<feature type="region of interest" description="Disordered" evidence="1">
    <location>
        <begin position="1"/>
        <end position="58"/>
    </location>
</feature>
<gene>
    <name evidence="3" type="ORF">POTOM_005349</name>
</gene>